<comment type="caution">
    <text evidence="1">The sequence shown here is derived from an EMBL/GenBank/DDBJ whole genome shotgun (WGS) entry which is preliminary data.</text>
</comment>
<protein>
    <submittedName>
        <fullName evidence="1">Uncharacterized protein</fullName>
    </submittedName>
</protein>
<keyword evidence="2" id="KW-1185">Reference proteome</keyword>
<accession>A0A8J3T9Z1</accession>
<dbReference type="EMBL" id="BOOK01000040">
    <property type="protein sequence ID" value="GII03604.1"/>
    <property type="molecule type" value="Genomic_DNA"/>
</dbReference>
<dbReference type="RefSeq" id="WP_203877886.1">
    <property type="nucleotide sequence ID" value="NZ_BOOK01000040.1"/>
</dbReference>
<gene>
    <name evidence="1" type="ORF">Pta02_56120</name>
</gene>
<evidence type="ECO:0000313" key="1">
    <source>
        <dbReference type="EMBL" id="GII03604.1"/>
    </source>
</evidence>
<dbReference type="Proteomes" id="UP000634476">
    <property type="component" value="Unassembled WGS sequence"/>
</dbReference>
<proteinExistence type="predicted"/>
<reference evidence="1" key="1">
    <citation type="submission" date="2021-01" db="EMBL/GenBank/DDBJ databases">
        <title>Whole genome shotgun sequence of Planobispora takensis NBRC 109077.</title>
        <authorList>
            <person name="Komaki H."/>
            <person name="Tamura T."/>
        </authorList>
    </citation>
    <scope>NUCLEOTIDE SEQUENCE</scope>
    <source>
        <strain evidence="1">NBRC 109077</strain>
    </source>
</reference>
<dbReference type="AlphaFoldDB" id="A0A8J3T9Z1"/>
<name>A0A8J3T9Z1_9ACTN</name>
<sequence length="70" mass="7471">MGIWLGPEGIEVEAIVRGDRPCLRVTRTIGRERTLVAYCADVTEVGEYVDLAELVAAEPSEPSGAGRAQA</sequence>
<organism evidence="1 2">
    <name type="scientific">Planobispora takensis</name>
    <dbReference type="NCBI Taxonomy" id="1367882"/>
    <lineage>
        <taxon>Bacteria</taxon>
        <taxon>Bacillati</taxon>
        <taxon>Actinomycetota</taxon>
        <taxon>Actinomycetes</taxon>
        <taxon>Streptosporangiales</taxon>
        <taxon>Streptosporangiaceae</taxon>
        <taxon>Planobispora</taxon>
    </lineage>
</organism>
<evidence type="ECO:0000313" key="2">
    <source>
        <dbReference type="Proteomes" id="UP000634476"/>
    </source>
</evidence>